<keyword evidence="4" id="KW-0813">Transport</keyword>
<dbReference type="PANTHER" id="PTHR10997">
    <property type="entry name" value="IMPORTIN-7, 8, 11"/>
    <property type="match status" value="1"/>
</dbReference>
<dbReference type="VEuPathDB" id="FungiDB:AAP_05589"/>
<dbReference type="GO" id="GO:0006611">
    <property type="term" value="P:protein export from nucleus"/>
    <property type="evidence" value="ECO:0007669"/>
    <property type="project" value="EnsemblFungi"/>
</dbReference>
<evidence type="ECO:0000256" key="7">
    <source>
        <dbReference type="ARBA" id="ARBA00023242"/>
    </source>
</evidence>
<dbReference type="InterPro" id="IPR013713">
    <property type="entry name" value="XPO2_central"/>
</dbReference>
<evidence type="ECO:0000256" key="1">
    <source>
        <dbReference type="ARBA" id="ARBA00004123"/>
    </source>
</evidence>
<dbReference type="InterPro" id="IPR016024">
    <property type="entry name" value="ARM-type_fold"/>
</dbReference>
<dbReference type="GO" id="GO:0005829">
    <property type="term" value="C:cytosol"/>
    <property type="evidence" value="ECO:0007669"/>
    <property type="project" value="TreeGrafter"/>
</dbReference>
<organism evidence="10 11">
    <name type="scientific">Ascosphaera apis ARSEF 7405</name>
    <dbReference type="NCBI Taxonomy" id="392613"/>
    <lineage>
        <taxon>Eukaryota</taxon>
        <taxon>Fungi</taxon>
        <taxon>Dikarya</taxon>
        <taxon>Ascomycota</taxon>
        <taxon>Pezizomycotina</taxon>
        <taxon>Eurotiomycetes</taxon>
        <taxon>Eurotiomycetidae</taxon>
        <taxon>Onygenales</taxon>
        <taxon>Ascosphaeraceae</taxon>
        <taxon>Ascosphaera</taxon>
    </lineage>
</organism>
<evidence type="ECO:0000313" key="10">
    <source>
        <dbReference type="EMBL" id="KZZ87506.1"/>
    </source>
</evidence>
<dbReference type="Proteomes" id="UP000242877">
    <property type="component" value="Unassembled WGS sequence"/>
</dbReference>
<evidence type="ECO:0000256" key="2">
    <source>
        <dbReference type="ARBA" id="ARBA00004496"/>
    </source>
</evidence>
<comment type="caution">
    <text evidence="10">The sequence shown here is derived from an EMBL/GenBank/DDBJ whole genome shotgun (WGS) entry which is preliminary data.</text>
</comment>
<gene>
    <name evidence="10" type="ORF">AAP_05589</name>
</gene>
<dbReference type="GO" id="GO:0034399">
    <property type="term" value="C:nuclear periphery"/>
    <property type="evidence" value="ECO:0007669"/>
    <property type="project" value="EnsemblFungi"/>
</dbReference>
<protein>
    <submittedName>
        <fullName evidence="10">Chromosome segregation protein Cse1</fullName>
    </submittedName>
</protein>
<feature type="domain" description="Importin N-terminal" evidence="9">
    <location>
        <begin position="25"/>
        <end position="98"/>
    </location>
</feature>
<keyword evidence="7" id="KW-0539">Nucleus</keyword>
<dbReference type="PANTHER" id="PTHR10997:SF8">
    <property type="entry name" value="EXPORTIN-2"/>
    <property type="match status" value="1"/>
</dbReference>
<dbReference type="Gene3D" id="1.25.10.10">
    <property type="entry name" value="Leucine-rich Repeat Variant"/>
    <property type="match status" value="1"/>
</dbReference>
<accession>A0A167VGS1</accession>
<evidence type="ECO:0000256" key="4">
    <source>
        <dbReference type="ARBA" id="ARBA00022448"/>
    </source>
</evidence>
<keyword evidence="6" id="KW-0653">Protein transport</keyword>
<dbReference type="Pfam" id="PF03810">
    <property type="entry name" value="IBN_N"/>
    <property type="match status" value="1"/>
</dbReference>
<dbReference type="Pfam" id="PF08506">
    <property type="entry name" value="Cse1"/>
    <property type="match status" value="1"/>
</dbReference>
<evidence type="ECO:0000256" key="6">
    <source>
        <dbReference type="ARBA" id="ARBA00022927"/>
    </source>
</evidence>
<dbReference type="GO" id="GO:0031267">
    <property type="term" value="F:small GTPase binding"/>
    <property type="evidence" value="ECO:0007669"/>
    <property type="project" value="InterPro"/>
</dbReference>
<feature type="region of interest" description="Disordered" evidence="8">
    <location>
        <begin position="1"/>
        <end position="22"/>
    </location>
</feature>
<dbReference type="SMART" id="SM00913">
    <property type="entry name" value="IBN_N"/>
    <property type="match status" value="1"/>
</dbReference>
<dbReference type="FunFam" id="1.25.10.10:FF:000057">
    <property type="entry name" value="Exportin-2 isoform 1"/>
    <property type="match status" value="1"/>
</dbReference>
<evidence type="ECO:0000313" key="11">
    <source>
        <dbReference type="Proteomes" id="UP000242877"/>
    </source>
</evidence>
<comment type="subcellular location">
    <subcellularLocation>
        <location evidence="2">Cytoplasm</location>
    </subcellularLocation>
    <subcellularLocation>
        <location evidence="1">Nucleus</location>
    </subcellularLocation>
</comment>
<dbReference type="GO" id="GO:0046827">
    <property type="term" value="P:positive regulation of protein export from nucleus"/>
    <property type="evidence" value="ECO:0007669"/>
    <property type="project" value="EnsemblFungi"/>
</dbReference>
<dbReference type="GO" id="GO:0005049">
    <property type="term" value="F:nuclear export signal receptor activity"/>
    <property type="evidence" value="ECO:0007669"/>
    <property type="project" value="EnsemblFungi"/>
</dbReference>
<dbReference type="InterPro" id="IPR011989">
    <property type="entry name" value="ARM-like"/>
</dbReference>
<keyword evidence="5" id="KW-0963">Cytoplasm</keyword>
<dbReference type="OrthoDB" id="3268246at2759"/>
<dbReference type="Pfam" id="PF03378">
    <property type="entry name" value="CAS_CSE1"/>
    <property type="match status" value="1"/>
</dbReference>
<dbReference type="InterPro" id="IPR001494">
    <property type="entry name" value="Importin-beta_N"/>
</dbReference>
<dbReference type="GO" id="GO:0061015">
    <property type="term" value="P:snRNA import into nucleus"/>
    <property type="evidence" value="ECO:0007669"/>
    <property type="project" value="EnsemblFungi"/>
</dbReference>
<evidence type="ECO:0000256" key="3">
    <source>
        <dbReference type="ARBA" id="ARBA00008669"/>
    </source>
</evidence>
<dbReference type="PROSITE" id="PS50166">
    <property type="entry name" value="IMPORTIN_B_NT"/>
    <property type="match status" value="1"/>
</dbReference>
<evidence type="ECO:0000256" key="8">
    <source>
        <dbReference type="SAM" id="MobiDB-lite"/>
    </source>
</evidence>
<dbReference type="GO" id="GO:0006606">
    <property type="term" value="P:protein import into nucleus"/>
    <property type="evidence" value="ECO:0007669"/>
    <property type="project" value="TreeGrafter"/>
</dbReference>
<dbReference type="InterPro" id="IPR005043">
    <property type="entry name" value="XPO2_C"/>
</dbReference>
<evidence type="ECO:0000259" key="9">
    <source>
        <dbReference type="PROSITE" id="PS50166"/>
    </source>
</evidence>
<proteinExistence type="inferred from homology"/>
<sequence length="964" mass="108801">MATPQQQQVSQLLEASLDPRQNKQAEAALRTEEQKPGFSLQLLHITATQTAPHTTRLASALFFKNFIKRNWTDEDGNYKLPADEVLTIKRELISLMISCPPAIQSQLGEAVSVIADSDFWKRWDTLVDDLVSRLTPDNPVTNNGVLTVAHSIFKRWRPLFRSDELYTEINHVLSKFGTPYLSLFESLDAYLEANKENKENLTQGFTQLSLMIKLMYDLSCHDLPPMIEDNIAAVSNLLLKYLTYDNALLHTDDESEPGLLEFVKAGIFEALTLYVQKYGDAFGPYVQQFIGTSWNLLTTIGQETKYDILVSRALQFLTSVAKFSDYAVAFQEESVLSQITEKVILQNVMLRESDIEMFEDEPIEFIRRDLEGSDSDTRRRAATDFLRQLLEKFEVQVTKVVTQYTEHYFVEYAKNPAENWKSKDTAVYLFSAIAAKGAATATHGVTSVNPLVNITDFFQQHLAGDLISDSGVHPILKIGVIKYLYSFRSLITRQQWQEVLPMLVKHLGSSEYVIYTYAAVALERILSLTDASGVAVIPAETIAPLAGELLEHLFSLMERNPSPPKVQENEFLMRCAMRVLIVIRSAVVPLTDNVLRHLLAITQLIASNPSNPRFYYYHFEAIGALIHFAAPANPGKLEEALGQPFMAILQNEIAEFMPYVFQLIAALLESNPSGGLPEYYQSLIAPILMPVMWENKGYVPALVRLLTSLIPRGVDVIMKNGQVELILGIFQKLISSKANETYGFELLECVVYNFPRETLQIYFGSLMNLLLTRLQNSPTENFSMRFVRFYHFVSALDEKAYSADFFIQVCEDIQAGLFTPIYLKIILPTTSKLARPLDRKTAMLSFAKTLATSTSFAEKYKKGWGYTCDALLHLLSQPPIPAAKDDVVIAENDVEDMAFGVGFTLLGTIKPTPKDYWSQTGTDVVGWVKRYLKMMDGERQGRISRFAEERLSEDSKKALVAYLS</sequence>
<keyword evidence="11" id="KW-1185">Reference proteome</keyword>
<dbReference type="EMBL" id="AZGZ01000033">
    <property type="protein sequence ID" value="KZZ87506.1"/>
    <property type="molecule type" value="Genomic_DNA"/>
</dbReference>
<comment type="similarity">
    <text evidence="3">Belongs to the XPO2/CSE1 family.</text>
</comment>
<name>A0A167VGS1_9EURO</name>
<dbReference type="AlphaFoldDB" id="A0A167VGS1"/>
<dbReference type="GO" id="GO:0005635">
    <property type="term" value="C:nuclear envelope"/>
    <property type="evidence" value="ECO:0007669"/>
    <property type="project" value="EnsemblFungi"/>
</dbReference>
<evidence type="ECO:0000256" key="5">
    <source>
        <dbReference type="ARBA" id="ARBA00022490"/>
    </source>
</evidence>
<reference evidence="10 11" key="1">
    <citation type="journal article" date="2016" name="Genome Biol. Evol.">
        <title>Divergent and convergent evolution of fungal pathogenicity.</title>
        <authorList>
            <person name="Shang Y."/>
            <person name="Xiao G."/>
            <person name="Zheng P."/>
            <person name="Cen K."/>
            <person name="Zhan S."/>
            <person name="Wang C."/>
        </authorList>
    </citation>
    <scope>NUCLEOTIDE SEQUENCE [LARGE SCALE GENOMIC DNA]</scope>
    <source>
        <strain evidence="10 11">ARSEF 7405</strain>
    </source>
</reference>
<feature type="compositionally biased region" description="Polar residues" evidence="8">
    <location>
        <begin position="1"/>
        <end position="13"/>
    </location>
</feature>
<dbReference type="GO" id="GO:0032991">
    <property type="term" value="C:protein-containing complex"/>
    <property type="evidence" value="ECO:0007669"/>
    <property type="project" value="EnsemblFungi"/>
</dbReference>
<dbReference type="SUPFAM" id="SSF48371">
    <property type="entry name" value="ARM repeat"/>
    <property type="match status" value="1"/>
</dbReference>